<organism evidence="6 7">
    <name type="scientific">Bacillus mesophilum</name>
    <dbReference type="NCBI Taxonomy" id="1071718"/>
    <lineage>
        <taxon>Bacteria</taxon>
        <taxon>Bacillati</taxon>
        <taxon>Bacillota</taxon>
        <taxon>Bacilli</taxon>
        <taxon>Bacillales</taxon>
        <taxon>Bacillaceae</taxon>
        <taxon>Bacillus</taxon>
    </lineage>
</organism>
<feature type="transmembrane region" description="Helical" evidence="4">
    <location>
        <begin position="336"/>
        <end position="359"/>
    </location>
</feature>
<feature type="transmembrane region" description="Helical" evidence="4">
    <location>
        <begin position="6"/>
        <end position="28"/>
    </location>
</feature>
<sequence length="418" mass="49065">MVNFLFYLSLFLIWFMLVYHMFLMQGGYMHFLKYRKKADLWEKRMAYYPKVSIIIPAHNEEVVIEDTIEAMIRLKYPRKRLELIIVNDNSTDNTGAIINKYARAYSFIKAIHTKPPYAGRGKSGALNSGLVAATGEYIVVYDADNQPEEDAVYYLAQALQNDQKAGAVVGKFRVLNANINMLTSFINIETITFQWLAQAGRWFWFKLTTIPGTNFAIRRSILEELGGWDERALSEDTELSIRVYNLGYHIRFFPAAITWEQEPETFKVWWKQRTRWARGNQYVILKFLIQFFQLKNKKVYLDLFYFLFTYMLFLAGVLVSNLLFVLNLFMDLDISAGRISLVLLVLAFLLYMTEIMLALSIEKEQATLKNMLAVILMYFTYSQIWLALVVYSLYLEAKRVLLKQDVVWYKTQRYKQTS</sequence>
<dbReference type="PANTHER" id="PTHR43630:SF1">
    <property type="entry name" value="POLY-BETA-1,6-N-ACETYL-D-GLUCOSAMINE SYNTHASE"/>
    <property type="match status" value="1"/>
</dbReference>
<evidence type="ECO:0000256" key="4">
    <source>
        <dbReference type="SAM" id="Phobius"/>
    </source>
</evidence>
<comment type="caution">
    <text evidence="6">The sequence shown here is derived from an EMBL/GenBank/DDBJ whole genome shotgun (WGS) entry which is preliminary data.</text>
</comment>
<evidence type="ECO:0000256" key="3">
    <source>
        <dbReference type="ARBA" id="ARBA00022679"/>
    </source>
</evidence>
<gene>
    <name evidence="6" type="ORF">F7732_03420</name>
</gene>
<feature type="transmembrane region" description="Helical" evidence="4">
    <location>
        <begin position="303"/>
        <end position="330"/>
    </location>
</feature>
<evidence type="ECO:0000259" key="5">
    <source>
        <dbReference type="Pfam" id="PF00535"/>
    </source>
</evidence>
<evidence type="ECO:0000256" key="2">
    <source>
        <dbReference type="ARBA" id="ARBA00022676"/>
    </source>
</evidence>
<keyword evidence="7" id="KW-1185">Reference proteome</keyword>
<comment type="similarity">
    <text evidence="1">Belongs to the glycosyltransferase 2 family.</text>
</comment>
<dbReference type="GO" id="GO:0016757">
    <property type="term" value="F:glycosyltransferase activity"/>
    <property type="evidence" value="ECO:0007669"/>
    <property type="project" value="UniProtKB-KW"/>
</dbReference>
<dbReference type="InterPro" id="IPR001173">
    <property type="entry name" value="Glyco_trans_2-like"/>
</dbReference>
<dbReference type="Pfam" id="PF00535">
    <property type="entry name" value="Glycos_transf_2"/>
    <property type="match status" value="1"/>
</dbReference>
<dbReference type="Gene3D" id="3.90.550.10">
    <property type="entry name" value="Spore Coat Polysaccharide Biosynthesis Protein SpsA, Chain A"/>
    <property type="match status" value="1"/>
</dbReference>
<feature type="transmembrane region" description="Helical" evidence="4">
    <location>
        <begin position="371"/>
        <end position="394"/>
    </location>
</feature>
<proteinExistence type="inferred from homology"/>
<keyword evidence="3 6" id="KW-0808">Transferase</keyword>
<dbReference type="SUPFAM" id="SSF53448">
    <property type="entry name" value="Nucleotide-diphospho-sugar transferases"/>
    <property type="match status" value="1"/>
</dbReference>
<dbReference type="PANTHER" id="PTHR43630">
    <property type="entry name" value="POLY-BETA-1,6-N-ACETYL-D-GLUCOSAMINE SYNTHASE"/>
    <property type="match status" value="1"/>
</dbReference>
<dbReference type="Proteomes" id="UP000441354">
    <property type="component" value="Unassembled WGS sequence"/>
</dbReference>
<dbReference type="CDD" id="cd06423">
    <property type="entry name" value="CESA_like"/>
    <property type="match status" value="1"/>
</dbReference>
<dbReference type="OrthoDB" id="9766299at2"/>
<feature type="domain" description="Glycosyltransferase 2-like" evidence="5">
    <location>
        <begin position="52"/>
        <end position="226"/>
    </location>
</feature>
<dbReference type="RefSeq" id="WP_151572249.1">
    <property type="nucleotide sequence ID" value="NZ_WBOT01000001.1"/>
</dbReference>
<keyword evidence="4" id="KW-1133">Transmembrane helix</keyword>
<keyword evidence="4" id="KW-0812">Transmembrane</keyword>
<name>A0A7V7UXI5_9BACI</name>
<keyword evidence="2" id="KW-0328">Glycosyltransferase</keyword>
<dbReference type="InterPro" id="IPR029044">
    <property type="entry name" value="Nucleotide-diphossugar_trans"/>
</dbReference>
<dbReference type="EMBL" id="WBOT01000001">
    <property type="protein sequence ID" value="KAB2335634.1"/>
    <property type="molecule type" value="Genomic_DNA"/>
</dbReference>
<evidence type="ECO:0000313" key="7">
    <source>
        <dbReference type="Proteomes" id="UP000441354"/>
    </source>
</evidence>
<protein>
    <submittedName>
        <fullName evidence="6">Glycosyltransferase family 2 protein</fullName>
    </submittedName>
</protein>
<reference evidence="6 7" key="1">
    <citation type="journal article" date="2014" name="Arch. Microbiol.">
        <title>Bacillus mesophilum sp. nov., strain IITR-54T, a novel 4-chlorobiphenyl dechlorinating bacterium.</title>
        <authorList>
            <person name="Manickam N."/>
            <person name="Singh N.K."/>
            <person name="Bajaj A."/>
            <person name="Kumar R.M."/>
            <person name="Kaur G."/>
            <person name="Kaur N."/>
            <person name="Bala M."/>
            <person name="Kumar A."/>
            <person name="Mayilraj S."/>
        </authorList>
    </citation>
    <scope>NUCLEOTIDE SEQUENCE [LARGE SCALE GENOMIC DNA]</scope>
    <source>
        <strain evidence="6 7">IITR-54</strain>
    </source>
</reference>
<evidence type="ECO:0000256" key="1">
    <source>
        <dbReference type="ARBA" id="ARBA00006739"/>
    </source>
</evidence>
<dbReference type="AlphaFoldDB" id="A0A7V7UXI5"/>
<evidence type="ECO:0000313" key="6">
    <source>
        <dbReference type="EMBL" id="KAB2335634.1"/>
    </source>
</evidence>
<accession>A0A7V7UXI5</accession>
<keyword evidence="4" id="KW-0472">Membrane</keyword>